<feature type="chain" id="PRO_5016581839" evidence="1">
    <location>
        <begin position="26"/>
        <end position="849"/>
    </location>
</feature>
<sequence>MKNFMKNIGASLFSFLILSIVLLHANSTQAQIRKSFEPRQSTKAPAPYTNVKNYNLQGDFLMLGNTSLTLSTYALNKDNSNNSMVYVNVDTSNGIVNSSSAELVLPGGECTEIVYAGLYWSGRSHNGGQSSDQFTVRKNRIDYTLHKRKVKLKKGSNAYIDVEASVNDIYYPSDKDGNMYSAYADITAYVRQNGAGNYTVANLALIEGNGGGTGFYGGWGMVIIYKNATMKWRDITVFDGHAYVAGGNYKYELPISGFKASQYGNVNVTLGMMAGEGDRTIDGDYFEIKRGNNYDRLSHGGNTTGNFFNSSIAVGNTARNPSLINNTGFDIAKFDLDNSSNKYIGNNATNATFRYGSTQDTYVIYNIVFAVDAYVPEIIGENKAIAVDGVTPSNNGQISPGQRFGFELDVYNKGTEAVNDSKIAIPVPSNLHFAGANVQTGFPGGGSVNWFPPTGGTNDPNVTAGGTIVWDIGVLPLDQRADKSTLLAKLKYYFKVSDNCVLLSTNVCGLEVRINGKISGVGATSTTEVGSDLVRDYGSGTCAGPVYDDFISTISLSVDFLQNCNPPVENNVMQFKAFCQLPGNGTAYPRTEVVSKYPIGTKFFSTIPSSYDSTTGVVSNDFTVNTDGSKKMYYVMTPGMGAGCYARLEISVDKVVTEPTTKDSTVCLGEPIVLENALSQTGVTNQYALVYFAANGTTKLEGEPNPTTVGVHNYFVAEGKDGCVGPKKPFTITINALPVINGEVADMEICSNFDVTTTVQTTGSGLSYTWEYSTTGTTWQTLTDTTFSNKVVVTDNTIAVKHADNQLNGTKLRLKVSNNTCTATSNVFEIKVKDCPAVTNPMLLNSAIQ</sequence>
<dbReference type="AlphaFoldDB" id="A0A378RPA2"/>
<dbReference type="RefSeq" id="WP_115090950.1">
    <property type="nucleotide sequence ID" value="NZ_CP068107.1"/>
</dbReference>
<evidence type="ECO:0000313" key="2">
    <source>
        <dbReference type="EMBL" id="STZ28111.1"/>
    </source>
</evidence>
<gene>
    <name evidence="2" type="ORF">NCTC11179_01651</name>
</gene>
<evidence type="ECO:0000256" key="1">
    <source>
        <dbReference type="SAM" id="SignalP"/>
    </source>
</evidence>
<dbReference type="Proteomes" id="UP000255024">
    <property type="component" value="Unassembled WGS sequence"/>
</dbReference>
<feature type="signal peptide" evidence="1">
    <location>
        <begin position="1"/>
        <end position="25"/>
    </location>
</feature>
<reference evidence="2 3" key="1">
    <citation type="submission" date="2018-06" db="EMBL/GenBank/DDBJ databases">
        <authorList>
            <consortium name="Pathogen Informatics"/>
            <person name="Doyle S."/>
        </authorList>
    </citation>
    <scope>NUCLEOTIDE SEQUENCE [LARGE SCALE GENOMIC DNA]</scope>
    <source>
        <strain evidence="2 3">NCTC11179</strain>
    </source>
</reference>
<name>A0A378RPA2_MYROD</name>
<keyword evidence="1" id="KW-0732">Signal</keyword>
<organism evidence="2 3">
    <name type="scientific">Myroides odoratus</name>
    <name type="common">Flavobacterium odoratum</name>
    <dbReference type="NCBI Taxonomy" id="256"/>
    <lineage>
        <taxon>Bacteria</taxon>
        <taxon>Pseudomonadati</taxon>
        <taxon>Bacteroidota</taxon>
        <taxon>Flavobacteriia</taxon>
        <taxon>Flavobacteriales</taxon>
        <taxon>Flavobacteriaceae</taxon>
        <taxon>Myroides</taxon>
    </lineage>
</organism>
<evidence type="ECO:0000313" key="3">
    <source>
        <dbReference type="Proteomes" id="UP000255024"/>
    </source>
</evidence>
<dbReference type="EMBL" id="UGQL01000001">
    <property type="protein sequence ID" value="STZ28111.1"/>
    <property type="molecule type" value="Genomic_DNA"/>
</dbReference>
<keyword evidence="3" id="KW-1185">Reference proteome</keyword>
<proteinExistence type="predicted"/>
<protein>
    <submittedName>
        <fullName evidence="2">Uncharacterized protein</fullName>
    </submittedName>
</protein>
<accession>A0A378RPA2</accession>